<organism evidence="8 9">
    <name type="scientific">Dinothrombium tinctorium</name>
    <dbReference type="NCBI Taxonomy" id="1965070"/>
    <lineage>
        <taxon>Eukaryota</taxon>
        <taxon>Metazoa</taxon>
        <taxon>Ecdysozoa</taxon>
        <taxon>Arthropoda</taxon>
        <taxon>Chelicerata</taxon>
        <taxon>Arachnida</taxon>
        <taxon>Acari</taxon>
        <taxon>Acariformes</taxon>
        <taxon>Trombidiformes</taxon>
        <taxon>Prostigmata</taxon>
        <taxon>Anystina</taxon>
        <taxon>Parasitengona</taxon>
        <taxon>Trombidioidea</taxon>
        <taxon>Trombidiidae</taxon>
        <taxon>Dinothrombium</taxon>
    </lineage>
</organism>
<proteinExistence type="inferred from homology"/>
<dbReference type="InterPro" id="IPR037171">
    <property type="entry name" value="NagB/RpiA_transferase-like"/>
</dbReference>
<gene>
    <name evidence="8" type="ORF">B4U79_10481</name>
</gene>
<dbReference type="CDD" id="cd01400">
    <property type="entry name" value="6PGL"/>
    <property type="match status" value="1"/>
</dbReference>
<evidence type="ECO:0000313" key="9">
    <source>
        <dbReference type="Proteomes" id="UP000285301"/>
    </source>
</evidence>
<evidence type="ECO:0000256" key="4">
    <source>
        <dbReference type="ARBA" id="ARBA00013198"/>
    </source>
</evidence>
<comment type="pathway">
    <text evidence="2 6">Carbohydrate degradation; pentose phosphate pathway; D-ribulose 5-phosphate from D-glucose 6-phosphate (oxidative stage): step 2/3.</text>
</comment>
<dbReference type="EC" id="3.1.1.31" evidence="4 6"/>
<dbReference type="EMBL" id="NCKU01002347">
    <property type="protein sequence ID" value="RWS09779.1"/>
    <property type="molecule type" value="Genomic_DNA"/>
</dbReference>
<dbReference type="InterPro" id="IPR006148">
    <property type="entry name" value="Glc/Gal-6P_isomerase"/>
</dbReference>
<dbReference type="Proteomes" id="UP000285301">
    <property type="component" value="Unassembled WGS sequence"/>
</dbReference>
<dbReference type="FunFam" id="3.40.50.1360:FF:000005">
    <property type="entry name" value="6-phosphogluconolactonase"/>
    <property type="match status" value="1"/>
</dbReference>
<reference evidence="8 9" key="1">
    <citation type="journal article" date="2018" name="Gigascience">
        <title>Genomes of trombidid mites reveal novel predicted allergens and laterally-transferred genes associated with secondary metabolism.</title>
        <authorList>
            <person name="Dong X."/>
            <person name="Chaisiri K."/>
            <person name="Xia D."/>
            <person name="Armstrong S.D."/>
            <person name="Fang Y."/>
            <person name="Donnelly M.J."/>
            <person name="Kadowaki T."/>
            <person name="McGarry J.W."/>
            <person name="Darby A.C."/>
            <person name="Makepeace B.L."/>
        </authorList>
    </citation>
    <scope>NUCLEOTIDE SEQUENCE [LARGE SCALE GENOMIC DNA]</scope>
    <source>
        <strain evidence="8">UoL-WK</strain>
    </source>
</reference>
<dbReference type="InterPro" id="IPR005900">
    <property type="entry name" value="6-phosphogluconolactonase_DevB"/>
</dbReference>
<name>A0A443R3C5_9ACAR</name>
<dbReference type="InterPro" id="IPR039104">
    <property type="entry name" value="6PGL"/>
</dbReference>
<evidence type="ECO:0000256" key="1">
    <source>
        <dbReference type="ARBA" id="ARBA00000832"/>
    </source>
</evidence>
<feature type="domain" description="Glucosamine/galactosamine-6-phosphate isomerase" evidence="7">
    <location>
        <begin position="12"/>
        <end position="226"/>
    </location>
</feature>
<dbReference type="STRING" id="1965070.A0A443R3C5"/>
<evidence type="ECO:0000256" key="2">
    <source>
        <dbReference type="ARBA" id="ARBA00004961"/>
    </source>
</evidence>
<keyword evidence="9" id="KW-1185">Reference proteome</keyword>
<dbReference type="Pfam" id="PF01182">
    <property type="entry name" value="Glucosamine_iso"/>
    <property type="match status" value="1"/>
</dbReference>
<comment type="similarity">
    <text evidence="3 6">Belongs to the glucosamine/galactosamine-6-phosphate isomerase family. 6-phosphogluconolactonase subfamily.</text>
</comment>
<evidence type="ECO:0000313" key="8">
    <source>
        <dbReference type="EMBL" id="RWS09779.1"/>
    </source>
</evidence>
<dbReference type="UniPathway" id="UPA00115">
    <property type="reaction ID" value="UER00409"/>
</dbReference>
<accession>A0A443R3C5</accession>
<dbReference type="GO" id="GO:0017057">
    <property type="term" value="F:6-phosphogluconolactonase activity"/>
    <property type="evidence" value="ECO:0007669"/>
    <property type="project" value="UniProtKB-UniRule"/>
</dbReference>
<dbReference type="PANTHER" id="PTHR11054:SF0">
    <property type="entry name" value="6-PHOSPHOGLUCONOLACTONASE"/>
    <property type="match status" value="1"/>
</dbReference>
<dbReference type="GO" id="GO:0005975">
    <property type="term" value="P:carbohydrate metabolic process"/>
    <property type="evidence" value="ECO:0007669"/>
    <property type="project" value="UniProtKB-UniRule"/>
</dbReference>
<dbReference type="OrthoDB" id="432544at2759"/>
<comment type="function">
    <text evidence="6">Hydrolysis of 6-phosphogluconolactone to 6-phosphogluconate.</text>
</comment>
<comment type="catalytic activity">
    <reaction evidence="1 6">
        <text>6-phospho-D-glucono-1,5-lactone + H2O = 6-phospho-D-gluconate + H(+)</text>
        <dbReference type="Rhea" id="RHEA:12556"/>
        <dbReference type="ChEBI" id="CHEBI:15377"/>
        <dbReference type="ChEBI" id="CHEBI:15378"/>
        <dbReference type="ChEBI" id="CHEBI:57955"/>
        <dbReference type="ChEBI" id="CHEBI:58759"/>
        <dbReference type="EC" id="3.1.1.31"/>
    </reaction>
</comment>
<evidence type="ECO:0000256" key="5">
    <source>
        <dbReference type="ARBA" id="ARBA00022801"/>
    </source>
</evidence>
<protein>
    <recommendedName>
        <fullName evidence="4 6">6-phosphogluconolactonase</fullName>
        <shortName evidence="6">6PGL</shortName>
        <ecNumber evidence="4 6">3.1.1.31</ecNumber>
    </recommendedName>
</protein>
<dbReference type="AlphaFoldDB" id="A0A443R3C5"/>
<keyword evidence="5 6" id="KW-0378">Hydrolase</keyword>
<evidence type="ECO:0000256" key="3">
    <source>
        <dbReference type="ARBA" id="ARBA00010662"/>
    </source>
</evidence>
<evidence type="ECO:0000256" key="6">
    <source>
        <dbReference type="RuleBase" id="RU365095"/>
    </source>
</evidence>
<sequence>MSVVRVFNSSEKANDFLRNVIQEAVDGSEGDRFTVALSGGSMVNVLSQVLPTVKTEWKKWLFFFADERIVSFEDKNSTFGAYKKQLAPELPITLSQFVTINPSLTGNDCAFDYTSKLQQLCPVAGDKLLPRFDILFLGMGPDGHTCSLFPGHPLNKETSQWVAFIGDSPKPPPNRVTFTFPVINNAKIVVFVVTGSEKANVLKEILVDKKTLPAGMVQPVEGVTYWIVSDDAAVYIPDEIAQREY</sequence>
<dbReference type="PANTHER" id="PTHR11054">
    <property type="entry name" value="6-PHOSPHOGLUCONOLACTONASE"/>
    <property type="match status" value="1"/>
</dbReference>
<evidence type="ECO:0000259" key="7">
    <source>
        <dbReference type="Pfam" id="PF01182"/>
    </source>
</evidence>
<dbReference type="SUPFAM" id="SSF100950">
    <property type="entry name" value="NagB/RpiA/CoA transferase-like"/>
    <property type="match status" value="1"/>
</dbReference>
<dbReference type="Gene3D" id="3.40.50.1360">
    <property type="match status" value="1"/>
</dbReference>
<comment type="caution">
    <text evidence="8">The sequence shown here is derived from an EMBL/GenBank/DDBJ whole genome shotgun (WGS) entry which is preliminary data.</text>
</comment>
<dbReference type="NCBIfam" id="TIGR01198">
    <property type="entry name" value="pgl"/>
    <property type="match status" value="1"/>
</dbReference>
<dbReference type="GO" id="GO:0006098">
    <property type="term" value="P:pentose-phosphate shunt"/>
    <property type="evidence" value="ECO:0007669"/>
    <property type="project" value="UniProtKB-UniPathway"/>
</dbReference>